<name>A0ABX1MZD6_9RHOO</name>
<dbReference type="RefSeq" id="WP_169198406.1">
    <property type="nucleotide sequence ID" value="NZ_WTVH02000008.1"/>
</dbReference>
<proteinExistence type="predicted"/>
<sequence>MLNAGATYTRAQVLHLLGLADPGGGAWYTGLTRHNDDHYIFCGVGVAGRTGHDYANHFDGPDLVWHGRTGSAKDQPSIKALLAGGTVHVFFRDDNRAPFTYAGKARPLSVKDVVPVEIRWSFRLDDGPHPEFLPDEVEDATTVIEGAKRTVTVNIYERDPSARARCLTRWGTRCSVCSFDFAKEYGDIGDGYIHVHHLRPLAEIGNEYVLDPENDLRPVCPNCHAMLHRTRPALSLEELAARRHSVKGSI</sequence>
<reference evidence="2" key="1">
    <citation type="submission" date="2019-12" db="EMBL/GenBank/DDBJ databases">
        <title>Comparative genomics gives insights into the taxonomy of the Azoarcus-Aromatoleum group and reveals separate origins of nif in the plant-associated Azoarcus and non-plant-associated Aromatoleum sub-groups.</title>
        <authorList>
            <person name="Lafos M."/>
            <person name="Maluk M."/>
            <person name="Batista M."/>
            <person name="Junghare M."/>
            <person name="Carmona M."/>
            <person name="Faoro H."/>
            <person name="Cruz L.M."/>
            <person name="Battistoni F."/>
            <person name="De Souza E."/>
            <person name="Pedrosa F."/>
            <person name="Chen W.-M."/>
            <person name="Poole P.S."/>
            <person name="Dixon R.A."/>
            <person name="James E.K."/>
        </authorList>
    </citation>
    <scope>NUCLEOTIDE SEQUENCE</scope>
    <source>
        <strain evidence="2">U120</strain>
    </source>
</reference>
<evidence type="ECO:0000313" key="3">
    <source>
        <dbReference type="Proteomes" id="UP000601990"/>
    </source>
</evidence>
<dbReference type="Pfam" id="PF01844">
    <property type="entry name" value="HNH"/>
    <property type="match status" value="1"/>
</dbReference>
<dbReference type="InterPro" id="IPR003615">
    <property type="entry name" value="HNH_nuc"/>
</dbReference>
<accession>A0ABX1MZD6</accession>
<dbReference type="InterPro" id="IPR002711">
    <property type="entry name" value="HNH"/>
</dbReference>
<gene>
    <name evidence="2" type="ORF">GO608_07250</name>
</gene>
<evidence type="ECO:0000313" key="2">
    <source>
        <dbReference type="EMBL" id="NMF93123.1"/>
    </source>
</evidence>
<comment type="caution">
    <text evidence="2">The sequence shown here is derived from an EMBL/GenBank/DDBJ whole genome shotgun (WGS) entry which is preliminary data.</text>
</comment>
<dbReference type="CDD" id="cd00085">
    <property type="entry name" value="HNHc"/>
    <property type="match status" value="1"/>
</dbReference>
<dbReference type="Proteomes" id="UP000601990">
    <property type="component" value="Unassembled WGS sequence"/>
</dbReference>
<protein>
    <submittedName>
        <fullName evidence="2">DUF3427 domain-containing protein</fullName>
    </submittedName>
</protein>
<keyword evidence="3" id="KW-1185">Reference proteome</keyword>
<dbReference type="EMBL" id="WTVH01000010">
    <property type="protein sequence ID" value="NMF93123.1"/>
    <property type="molecule type" value="Genomic_DNA"/>
</dbReference>
<evidence type="ECO:0000259" key="1">
    <source>
        <dbReference type="Pfam" id="PF01844"/>
    </source>
</evidence>
<feature type="domain" description="HNH" evidence="1">
    <location>
        <begin position="174"/>
        <end position="229"/>
    </location>
</feature>
<organism evidence="2 3">
    <name type="scientific">Aromatoleum buckelii</name>
    <dbReference type="NCBI Taxonomy" id="200254"/>
    <lineage>
        <taxon>Bacteria</taxon>
        <taxon>Pseudomonadati</taxon>
        <taxon>Pseudomonadota</taxon>
        <taxon>Betaproteobacteria</taxon>
        <taxon>Rhodocyclales</taxon>
        <taxon>Rhodocyclaceae</taxon>
        <taxon>Aromatoleum</taxon>
    </lineage>
</organism>